<gene>
    <name evidence="1" type="ORF">CR513_34380</name>
</gene>
<proteinExistence type="predicted"/>
<feature type="non-terminal residue" evidence="1">
    <location>
        <position position="73"/>
    </location>
</feature>
<name>A0A371G1V4_MUCPR</name>
<evidence type="ECO:0000313" key="1">
    <source>
        <dbReference type="EMBL" id="RDX84554.1"/>
    </source>
</evidence>
<sequence length="73" mass="8719">MLNEINFKLVDSRATTHISVTMQGCSDDNKVIVEAIRTFRLQLKTEFHLDLSRTLVLPFFRRKFNFHFYVKQI</sequence>
<dbReference type="EMBL" id="QJKJ01007011">
    <property type="protein sequence ID" value="RDX84554.1"/>
    <property type="molecule type" value="Genomic_DNA"/>
</dbReference>
<protein>
    <submittedName>
        <fullName evidence="1">Uncharacterized protein</fullName>
    </submittedName>
</protein>
<reference evidence="1" key="1">
    <citation type="submission" date="2018-05" db="EMBL/GenBank/DDBJ databases">
        <title>Draft genome of Mucuna pruriens seed.</title>
        <authorList>
            <person name="Nnadi N.E."/>
            <person name="Vos R."/>
            <person name="Hasami M.H."/>
            <person name="Devisetty U.K."/>
            <person name="Aguiy J.C."/>
        </authorList>
    </citation>
    <scope>NUCLEOTIDE SEQUENCE [LARGE SCALE GENOMIC DNA]</scope>
    <source>
        <strain evidence="1">JCA_2017</strain>
    </source>
</reference>
<organism evidence="1 2">
    <name type="scientific">Mucuna pruriens</name>
    <name type="common">Velvet bean</name>
    <name type="synonym">Dolichos pruriens</name>
    <dbReference type="NCBI Taxonomy" id="157652"/>
    <lineage>
        <taxon>Eukaryota</taxon>
        <taxon>Viridiplantae</taxon>
        <taxon>Streptophyta</taxon>
        <taxon>Embryophyta</taxon>
        <taxon>Tracheophyta</taxon>
        <taxon>Spermatophyta</taxon>
        <taxon>Magnoliopsida</taxon>
        <taxon>eudicotyledons</taxon>
        <taxon>Gunneridae</taxon>
        <taxon>Pentapetalae</taxon>
        <taxon>rosids</taxon>
        <taxon>fabids</taxon>
        <taxon>Fabales</taxon>
        <taxon>Fabaceae</taxon>
        <taxon>Papilionoideae</taxon>
        <taxon>50 kb inversion clade</taxon>
        <taxon>NPAAA clade</taxon>
        <taxon>indigoferoid/millettioid clade</taxon>
        <taxon>Phaseoleae</taxon>
        <taxon>Mucuna</taxon>
    </lineage>
</organism>
<dbReference type="AlphaFoldDB" id="A0A371G1V4"/>
<dbReference type="Proteomes" id="UP000257109">
    <property type="component" value="Unassembled WGS sequence"/>
</dbReference>
<evidence type="ECO:0000313" key="2">
    <source>
        <dbReference type="Proteomes" id="UP000257109"/>
    </source>
</evidence>
<comment type="caution">
    <text evidence="1">The sequence shown here is derived from an EMBL/GenBank/DDBJ whole genome shotgun (WGS) entry which is preliminary data.</text>
</comment>
<keyword evidence="2" id="KW-1185">Reference proteome</keyword>
<accession>A0A371G1V4</accession>